<keyword evidence="1" id="KW-0732">Signal</keyword>
<feature type="chain" id="PRO_5028259737" evidence="1">
    <location>
        <begin position="24"/>
        <end position="106"/>
    </location>
</feature>
<organism evidence="2">
    <name type="scientific">Desulfomonile tiedjei</name>
    <dbReference type="NCBI Taxonomy" id="2358"/>
    <lineage>
        <taxon>Bacteria</taxon>
        <taxon>Pseudomonadati</taxon>
        <taxon>Thermodesulfobacteriota</taxon>
        <taxon>Desulfomonilia</taxon>
        <taxon>Desulfomonilales</taxon>
        <taxon>Desulfomonilaceae</taxon>
        <taxon>Desulfomonile</taxon>
    </lineage>
</organism>
<dbReference type="AlphaFoldDB" id="A0A7C4EU79"/>
<gene>
    <name evidence="2" type="ORF">ENV54_08235</name>
</gene>
<sequence>MSGLCKTYTLVIAAALLPGTAWAQWPLGRDEGISAKGTERVETIMVSGRYQVFVSPNAKGHTFMIDTDTGRVWVLKKDSTSGDFSFQRVPVDQVDGDKKEKAATKE</sequence>
<name>A0A7C4EU79_9BACT</name>
<protein>
    <submittedName>
        <fullName evidence="2">Uncharacterized protein</fullName>
    </submittedName>
</protein>
<accession>A0A7C4EU79</accession>
<evidence type="ECO:0000256" key="1">
    <source>
        <dbReference type="SAM" id="SignalP"/>
    </source>
</evidence>
<reference evidence="2" key="1">
    <citation type="journal article" date="2020" name="mSystems">
        <title>Genome- and Community-Level Interaction Insights into Carbon Utilization and Element Cycling Functions of Hydrothermarchaeota in Hydrothermal Sediment.</title>
        <authorList>
            <person name="Zhou Z."/>
            <person name="Liu Y."/>
            <person name="Xu W."/>
            <person name="Pan J."/>
            <person name="Luo Z.H."/>
            <person name="Li M."/>
        </authorList>
    </citation>
    <scope>NUCLEOTIDE SEQUENCE [LARGE SCALE GENOMIC DNA]</scope>
    <source>
        <strain evidence="2">SpSt-769</strain>
    </source>
</reference>
<proteinExistence type="predicted"/>
<comment type="caution">
    <text evidence="2">The sequence shown here is derived from an EMBL/GenBank/DDBJ whole genome shotgun (WGS) entry which is preliminary data.</text>
</comment>
<dbReference type="EMBL" id="DTGT01000257">
    <property type="protein sequence ID" value="HGH61270.1"/>
    <property type="molecule type" value="Genomic_DNA"/>
</dbReference>
<feature type="signal peptide" evidence="1">
    <location>
        <begin position="1"/>
        <end position="23"/>
    </location>
</feature>
<evidence type="ECO:0000313" key="2">
    <source>
        <dbReference type="EMBL" id="HGH61270.1"/>
    </source>
</evidence>